<comment type="similarity">
    <text evidence="1">Belongs to the metallo-dependent hydrolases superfamily.</text>
</comment>
<proteinExistence type="inferred from homology"/>
<dbReference type="InterPro" id="IPR052350">
    <property type="entry name" value="Metallo-dep_Lactonases"/>
</dbReference>
<evidence type="ECO:0000313" key="4">
    <source>
        <dbReference type="Proteomes" id="UP001626537"/>
    </source>
</evidence>
<accession>A0ABZ0HXN2</accession>
<dbReference type="Pfam" id="PF04909">
    <property type="entry name" value="Amidohydro_2"/>
    <property type="match status" value="1"/>
</dbReference>
<dbReference type="PANTHER" id="PTHR43569">
    <property type="entry name" value="AMIDOHYDROLASE"/>
    <property type="match status" value="1"/>
</dbReference>
<gene>
    <name evidence="3" type="ORF">R0135_09405</name>
</gene>
<evidence type="ECO:0000256" key="1">
    <source>
        <dbReference type="ARBA" id="ARBA00038310"/>
    </source>
</evidence>
<dbReference type="Proteomes" id="UP001626537">
    <property type="component" value="Chromosome"/>
</dbReference>
<dbReference type="Gene3D" id="3.20.20.140">
    <property type="entry name" value="Metal-dependent hydrolases"/>
    <property type="match status" value="1"/>
</dbReference>
<dbReference type="RefSeq" id="WP_407346568.1">
    <property type="nucleotide sequence ID" value="NZ_CP136864.1"/>
</dbReference>
<sequence>MDLFHEDHPAWLAQVDEAIIDPDQPIIDPHHHLWPEVMGHVYNVDEFAVDTNTGHNVIGTVFMECSTCYREDGPEHEKSLGETEYVLAQAARIKELDLGAPILGMVGHVDLRETATLDATLDKHIALAGDFFKGIRHAGASARDEDRQSMLIPGAAPADLYLLPEFQAGVQRLGERGLSYDTWHYHYQLRDYISLAKACPDTTMILDHFSTPLGVGNFEGQHDAIFDNWKNEMRELSSCPNVFLKLGGLAMPDNGFGWHLAERPPSSDELLAAQGRWYRHALDCFGPSRCMFESNFPVDRLSLSYAVYYNAMKKLAAGLSVDDKNALFANTARRVYRLS</sequence>
<dbReference type="InterPro" id="IPR006680">
    <property type="entry name" value="Amidohydro-rel"/>
</dbReference>
<dbReference type="SUPFAM" id="SSF51556">
    <property type="entry name" value="Metallo-dependent hydrolases"/>
    <property type="match status" value="1"/>
</dbReference>
<dbReference type="PANTHER" id="PTHR43569:SF1">
    <property type="entry name" value="BLL3371 PROTEIN"/>
    <property type="match status" value="1"/>
</dbReference>
<reference evidence="3 4" key="1">
    <citation type="submission" date="2023-10" db="EMBL/GenBank/DDBJ databases">
        <title>Two novel species belonging to the OM43/NOR5 clade.</title>
        <authorList>
            <person name="Park M."/>
        </authorList>
    </citation>
    <scope>NUCLEOTIDE SEQUENCE [LARGE SCALE GENOMIC DNA]</scope>
    <source>
        <strain evidence="3 4">IMCC43200</strain>
    </source>
</reference>
<evidence type="ECO:0000259" key="2">
    <source>
        <dbReference type="Pfam" id="PF04909"/>
    </source>
</evidence>
<keyword evidence="4" id="KW-1185">Reference proteome</keyword>
<protein>
    <submittedName>
        <fullName evidence="3">Amidohydrolase family protein</fullName>
    </submittedName>
</protein>
<evidence type="ECO:0000313" key="3">
    <source>
        <dbReference type="EMBL" id="WOJ92002.1"/>
    </source>
</evidence>
<name>A0ABZ0HXN2_9GAMM</name>
<feature type="domain" description="Amidohydrolase-related" evidence="2">
    <location>
        <begin position="27"/>
        <end position="338"/>
    </location>
</feature>
<dbReference type="InterPro" id="IPR032466">
    <property type="entry name" value="Metal_Hydrolase"/>
</dbReference>
<organism evidence="3 4">
    <name type="scientific">Congregibacter variabilis</name>
    <dbReference type="NCBI Taxonomy" id="3081200"/>
    <lineage>
        <taxon>Bacteria</taxon>
        <taxon>Pseudomonadati</taxon>
        <taxon>Pseudomonadota</taxon>
        <taxon>Gammaproteobacteria</taxon>
        <taxon>Cellvibrionales</taxon>
        <taxon>Halieaceae</taxon>
        <taxon>Congregibacter</taxon>
    </lineage>
</organism>
<dbReference type="EMBL" id="CP136864">
    <property type="protein sequence ID" value="WOJ92002.1"/>
    <property type="molecule type" value="Genomic_DNA"/>
</dbReference>